<name>A0A2G9GNW8_9LAMI</name>
<dbReference type="InterPro" id="IPR010525">
    <property type="entry name" value="ARF_dom"/>
</dbReference>
<evidence type="ECO:0000256" key="7">
    <source>
        <dbReference type="ARBA" id="ARBA00023242"/>
    </source>
</evidence>
<evidence type="ECO:0000256" key="4">
    <source>
        <dbReference type="ARBA" id="ARBA00023015"/>
    </source>
</evidence>
<comment type="similarity">
    <text evidence="2 10">Belongs to the ARF family.</text>
</comment>
<dbReference type="Pfam" id="PF02362">
    <property type="entry name" value="B3"/>
    <property type="match status" value="1"/>
</dbReference>
<dbReference type="SUPFAM" id="SSF101936">
    <property type="entry name" value="DNA-binding pseudobarrel domain"/>
    <property type="match status" value="1"/>
</dbReference>
<dbReference type="InterPro" id="IPR044835">
    <property type="entry name" value="ARF_plant"/>
</dbReference>
<gene>
    <name evidence="12" type="ORF">CDL12_20478</name>
</gene>
<evidence type="ECO:0000256" key="6">
    <source>
        <dbReference type="ARBA" id="ARBA00023163"/>
    </source>
</evidence>
<keyword evidence="13" id="KW-1185">Reference proteome</keyword>
<dbReference type="FunFam" id="2.40.330.10:FF:000001">
    <property type="entry name" value="Auxin response factor"/>
    <property type="match status" value="1"/>
</dbReference>
<sequence>MINVMNQVEKSLDPQLWHACAGGLAQIPPINSKVYYFPQGHAENGPKNVDFTGFRRISPLILCRVSYIRYLADDETDEVHAKIGLVPLRGNEFDDVGDVGFMGFEEKEKPNSFAKTLTQSDANNGGGFSVPRYCAETIFPRLDYTAEPPVQTILVKDVHGEVWKFRHIYRGTPRRHLLTTGWSNFVNQKKLVAGDSIVFLRAENGDLCVGIRRAKMGIGGGPEVSFGWSVNHAYSSGNGNMFIGNVGKGNGNCGLGAKERGNVTAELVTEAANLAASGQLFEVVYYPRASTPEFVVRASAVRDAMRVRWCAGMRFKMAFETEDSSRISWFMGTISSVQVNDPIHWPNSPWRLLQVAWDEPELLQNVKRVNPWLVELVSNVPTIHLSPFSTPRKRPRLPEPSEFSGGQLPMMTTLLTNPLSPSSPLCCFSDNISARIQGARHAQIALSSSDLHFNKLQMGLRPFDFKAGPLNLSCSNQSLKKNTEKKAPVFLLFGQPILTEQQISLSCSIDTGRETLSEGNKENIGNVSNQSVSSVIQNCPPDASLDKEFPKTAHCKVFVESDIVGRSLDLTMLSSYEELNGKVTAM</sequence>
<dbReference type="GO" id="GO:0007389">
    <property type="term" value="P:pattern specification process"/>
    <property type="evidence" value="ECO:0007669"/>
    <property type="project" value="UniProtKB-ARBA"/>
</dbReference>
<accession>A0A2G9GNW8</accession>
<dbReference type="PANTHER" id="PTHR31384">
    <property type="entry name" value="AUXIN RESPONSE FACTOR 4-RELATED"/>
    <property type="match status" value="1"/>
</dbReference>
<dbReference type="GO" id="GO:0003677">
    <property type="term" value="F:DNA binding"/>
    <property type="evidence" value="ECO:0007669"/>
    <property type="project" value="UniProtKB-KW"/>
</dbReference>
<evidence type="ECO:0000256" key="9">
    <source>
        <dbReference type="ARBA" id="ARBA00037697"/>
    </source>
</evidence>
<dbReference type="Pfam" id="PF06507">
    <property type="entry name" value="ARF_AD"/>
    <property type="match status" value="1"/>
</dbReference>
<proteinExistence type="inferred from homology"/>
<dbReference type="GO" id="GO:0006355">
    <property type="term" value="P:regulation of DNA-templated transcription"/>
    <property type="evidence" value="ECO:0007669"/>
    <property type="project" value="InterPro"/>
</dbReference>
<comment type="caution">
    <text evidence="12">The sequence shown here is derived from an EMBL/GenBank/DDBJ whole genome shotgun (WGS) entry which is preliminary data.</text>
</comment>
<dbReference type="SMART" id="SM01019">
    <property type="entry name" value="B3"/>
    <property type="match status" value="1"/>
</dbReference>
<dbReference type="Gene3D" id="2.40.330.10">
    <property type="entry name" value="DNA-binding pseudobarrel domain"/>
    <property type="match status" value="1"/>
</dbReference>
<dbReference type="GO" id="GO:0048829">
    <property type="term" value="P:root cap development"/>
    <property type="evidence" value="ECO:0007669"/>
    <property type="project" value="UniProtKB-ARBA"/>
</dbReference>
<dbReference type="InterPro" id="IPR015300">
    <property type="entry name" value="DNA-bd_pseudobarrel_sf"/>
</dbReference>
<evidence type="ECO:0000256" key="3">
    <source>
        <dbReference type="ARBA" id="ARBA00011726"/>
    </source>
</evidence>
<organism evidence="12 13">
    <name type="scientific">Handroanthus impetiginosus</name>
    <dbReference type="NCBI Taxonomy" id="429701"/>
    <lineage>
        <taxon>Eukaryota</taxon>
        <taxon>Viridiplantae</taxon>
        <taxon>Streptophyta</taxon>
        <taxon>Embryophyta</taxon>
        <taxon>Tracheophyta</taxon>
        <taxon>Spermatophyta</taxon>
        <taxon>Magnoliopsida</taxon>
        <taxon>eudicotyledons</taxon>
        <taxon>Gunneridae</taxon>
        <taxon>Pentapetalae</taxon>
        <taxon>asterids</taxon>
        <taxon>lamiids</taxon>
        <taxon>Lamiales</taxon>
        <taxon>Bignoniaceae</taxon>
        <taxon>Crescentiina</taxon>
        <taxon>Tabebuia alliance</taxon>
        <taxon>Handroanthus</taxon>
    </lineage>
</organism>
<dbReference type="Gene3D" id="2.30.30.1040">
    <property type="match status" value="1"/>
</dbReference>
<evidence type="ECO:0000256" key="5">
    <source>
        <dbReference type="ARBA" id="ARBA00023125"/>
    </source>
</evidence>
<evidence type="ECO:0000256" key="8">
    <source>
        <dbReference type="ARBA" id="ARBA00023294"/>
    </source>
</evidence>
<evidence type="ECO:0000313" key="12">
    <source>
        <dbReference type="EMBL" id="PIN06963.1"/>
    </source>
</evidence>
<keyword evidence="5 10" id="KW-0238">DNA-binding</keyword>
<dbReference type="OrthoDB" id="1906869at2759"/>
<evidence type="ECO:0000256" key="1">
    <source>
        <dbReference type="ARBA" id="ARBA00004123"/>
    </source>
</evidence>
<dbReference type="FunFam" id="2.30.30.1040:FF:000002">
    <property type="entry name" value="Auxin response factor"/>
    <property type="match status" value="1"/>
</dbReference>
<comment type="subunit">
    <text evidence="3 10">Homodimers and heterodimers.</text>
</comment>
<evidence type="ECO:0000256" key="2">
    <source>
        <dbReference type="ARBA" id="ARBA00007853"/>
    </source>
</evidence>
<reference evidence="13" key="1">
    <citation type="journal article" date="2018" name="Gigascience">
        <title>Genome assembly of the Pink Ipe (Handroanthus impetiginosus, Bignoniaceae), a highly valued, ecologically keystone Neotropical timber forest tree.</title>
        <authorList>
            <person name="Silva-Junior O.B."/>
            <person name="Grattapaglia D."/>
            <person name="Novaes E."/>
            <person name="Collevatti R.G."/>
        </authorList>
    </citation>
    <scope>NUCLEOTIDE SEQUENCE [LARGE SCALE GENOMIC DNA]</scope>
    <source>
        <strain evidence="13">cv. UFG-1</strain>
    </source>
</reference>
<dbReference type="GO" id="GO:0005634">
    <property type="term" value="C:nucleus"/>
    <property type="evidence" value="ECO:0007669"/>
    <property type="project" value="UniProtKB-SubCell"/>
</dbReference>
<dbReference type="CDD" id="cd10017">
    <property type="entry name" value="B3_DNA"/>
    <property type="match status" value="1"/>
</dbReference>
<feature type="domain" description="TF-B3" evidence="11">
    <location>
        <begin position="113"/>
        <end position="215"/>
    </location>
</feature>
<keyword evidence="7 10" id="KW-0539">Nucleus</keyword>
<dbReference type="EMBL" id="NKXS01004265">
    <property type="protein sequence ID" value="PIN06963.1"/>
    <property type="molecule type" value="Genomic_DNA"/>
</dbReference>
<protein>
    <recommendedName>
        <fullName evidence="10">Auxin response factor</fullName>
    </recommendedName>
</protein>
<comment type="function">
    <text evidence="9">Auxin response factors (ARFs) are transcriptional factors that bind specifically to the DNA sequence 5'-TGTCTC-3' found in the auxin-responsive promoter elements (AuxREs). Could act as transcriptional activator or repressor. Formation of heterodimers with Aux/IAA proteins may alter their ability to modulate early auxin response genes expression.</text>
</comment>
<dbReference type="PANTHER" id="PTHR31384:SF160">
    <property type="entry name" value="AUXIN RESPONSE FACTOR 16"/>
    <property type="match status" value="1"/>
</dbReference>
<comment type="subcellular location">
    <subcellularLocation>
        <location evidence="1 10">Nucleus</location>
    </subcellularLocation>
</comment>
<dbReference type="PROSITE" id="PS50863">
    <property type="entry name" value="B3"/>
    <property type="match status" value="1"/>
</dbReference>
<dbReference type="GO" id="GO:0009734">
    <property type="term" value="P:auxin-activated signaling pathway"/>
    <property type="evidence" value="ECO:0007669"/>
    <property type="project" value="UniProtKB-KW"/>
</dbReference>
<evidence type="ECO:0000256" key="10">
    <source>
        <dbReference type="RuleBase" id="RU004561"/>
    </source>
</evidence>
<dbReference type="Proteomes" id="UP000231279">
    <property type="component" value="Unassembled WGS sequence"/>
</dbReference>
<evidence type="ECO:0000313" key="13">
    <source>
        <dbReference type="Proteomes" id="UP000231279"/>
    </source>
</evidence>
<dbReference type="STRING" id="429701.A0A2G9GNW8"/>
<dbReference type="InterPro" id="IPR003340">
    <property type="entry name" value="B3_DNA-bd"/>
</dbReference>
<keyword evidence="6 10" id="KW-0804">Transcription</keyword>
<dbReference type="GO" id="GO:0051301">
    <property type="term" value="P:cell division"/>
    <property type="evidence" value="ECO:0007669"/>
    <property type="project" value="UniProtKB-ARBA"/>
</dbReference>
<evidence type="ECO:0000259" key="11">
    <source>
        <dbReference type="PROSITE" id="PS50863"/>
    </source>
</evidence>
<keyword evidence="4 10" id="KW-0805">Transcription regulation</keyword>
<keyword evidence="8 10" id="KW-0927">Auxin signaling pathway</keyword>
<dbReference type="AlphaFoldDB" id="A0A2G9GNW8"/>